<feature type="non-terminal residue" evidence="3">
    <location>
        <position position="1"/>
    </location>
</feature>
<dbReference type="InterPro" id="IPR036875">
    <property type="entry name" value="Znf_CCHC_sf"/>
</dbReference>
<keyword evidence="1" id="KW-0862">Zinc</keyword>
<gene>
    <name evidence="3" type="ORF">GLOINDRAFT_91292</name>
</gene>
<keyword evidence="1" id="KW-0479">Metal-binding</keyword>
<evidence type="ECO:0000313" key="3">
    <source>
        <dbReference type="EMBL" id="ESA22696.1"/>
    </source>
</evidence>
<keyword evidence="1" id="KW-0863">Zinc-finger</keyword>
<proteinExistence type="predicted"/>
<dbReference type="HOGENOM" id="CLU_041585_1_0_1"/>
<dbReference type="PROSITE" id="PS50158">
    <property type="entry name" value="ZF_CCHC"/>
    <property type="match status" value="1"/>
</dbReference>
<reference evidence="3" key="1">
    <citation type="submission" date="2013-07" db="EMBL/GenBank/DDBJ databases">
        <title>The genome of an arbuscular mycorrhizal fungus provides insights into the evolution of the oldest plant symbiosis.</title>
        <authorList>
            <consortium name="DOE Joint Genome Institute"/>
            <person name="Tisserant E."/>
            <person name="Malbreil M."/>
            <person name="Kuo A."/>
            <person name="Kohler A."/>
            <person name="Symeonidi A."/>
            <person name="Balestrini R."/>
            <person name="Charron P."/>
            <person name="Duensing N."/>
            <person name="Frei-dit-Frey N."/>
            <person name="Gianinazzi-Pearson V."/>
            <person name="Gilbert B."/>
            <person name="Handa Y."/>
            <person name="Hijri M."/>
            <person name="Kaul R."/>
            <person name="Kawaguchi M."/>
            <person name="Krajinski F."/>
            <person name="Lammers P."/>
            <person name="Lapierre D."/>
            <person name="Masclaux F.G."/>
            <person name="Murat C."/>
            <person name="Morin E."/>
            <person name="Ndikumana S."/>
            <person name="Pagni M."/>
            <person name="Petitpierre D."/>
            <person name="Requena N."/>
            <person name="Rosikiewicz P."/>
            <person name="Riley R."/>
            <person name="Saito K."/>
            <person name="San Clemente H."/>
            <person name="Shapiro H."/>
            <person name="van Tuinen D."/>
            <person name="Becard G."/>
            <person name="Bonfante P."/>
            <person name="Paszkowski U."/>
            <person name="Shachar-Hill Y."/>
            <person name="Young J.P."/>
            <person name="Sanders I.R."/>
            <person name="Henrissat B."/>
            <person name="Rensing S.A."/>
            <person name="Grigoriev I.V."/>
            <person name="Corradi N."/>
            <person name="Roux C."/>
            <person name="Martin F."/>
        </authorList>
    </citation>
    <scope>NUCLEOTIDE SEQUENCE</scope>
    <source>
        <strain evidence="3">DAOM 197198</strain>
    </source>
</reference>
<protein>
    <recommendedName>
        <fullName evidence="2">CCHC-type domain-containing protein</fullName>
    </recommendedName>
</protein>
<dbReference type="InterPro" id="IPR001878">
    <property type="entry name" value="Znf_CCHC"/>
</dbReference>
<dbReference type="VEuPathDB" id="FungiDB:RhiirFUN_014096"/>
<dbReference type="GO" id="GO:0003676">
    <property type="term" value="F:nucleic acid binding"/>
    <property type="evidence" value="ECO:0007669"/>
    <property type="project" value="InterPro"/>
</dbReference>
<name>U9V481_RHIID</name>
<evidence type="ECO:0000259" key="2">
    <source>
        <dbReference type="PROSITE" id="PS50158"/>
    </source>
</evidence>
<dbReference type="EMBL" id="KI275363">
    <property type="protein sequence ID" value="ESA22696.1"/>
    <property type="molecule type" value="Genomic_DNA"/>
</dbReference>
<feature type="domain" description="CCHC-type" evidence="2">
    <location>
        <begin position="279"/>
        <end position="295"/>
    </location>
</feature>
<dbReference type="SUPFAM" id="SSF57756">
    <property type="entry name" value="Retrovirus zinc finger-like domains"/>
    <property type="match status" value="1"/>
</dbReference>
<sequence length="299" mass="33935">QLVLSFDNVLESDTVDNYFIEDVVDEPQIILQSFLNGIDSINIIETWRIRRVGGLSKRENLVILLDDGSHLCTCMESVTKGIAKFHISIIPNRWYKDSILTNLEGNVENSPILTAIESNDNSSSSSSYQINFTLQNMRQFQGLDDNKSIHQQNTSQRNRFGIAFSIAKTAVNIALETNSDCELIRLLKEFIASKRERSIEVGDDDNLEEINGIERAAQNANIISLQKDLIDQITDPNVTKIRGAPSKRRLKSVLELSKRRIPMREVTEINDNQTTRVQRKCLLCGQSGHYQKKCPIGRR</sequence>
<accession>U9V481</accession>
<dbReference type="AlphaFoldDB" id="U9V481"/>
<organism evidence="3">
    <name type="scientific">Rhizophagus irregularis (strain DAOM 181602 / DAOM 197198 / MUCL 43194)</name>
    <name type="common">Arbuscular mycorrhizal fungus</name>
    <name type="synonym">Glomus intraradices</name>
    <dbReference type="NCBI Taxonomy" id="747089"/>
    <lineage>
        <taxon>Eukaryota</taxon>
        <taxon>Fungi</taxon>
        <taxon>Fungi incertae sedis</taxon>
        <taxon>Mucoromycota</taxon>
        <taxon>Glomeromycotina</taxon>
        <taxon>Glomeromycetes</taxon>
        <taxon>Glomerales</taxon>
        <taxon>Glomeraceae</taxon>
        <taxon>Rhizophagus</taxon>
    </lineage>
</organism>
<evidence type="ECO:0000256" key="1">
    <source>
        <dbReference type="PROSITE-ProRule" id="PRU00047"/>
    </source>
</evidence>
<dbReference type="GO" id="GO:0008270">
    <property type="term" value="F:zinc ion binding"/>
    <property type="evidence" value="ECO:0007669"/>
    <property type="project" value="UniProtKB-KW"/>
</dbReference>